<dbReference type="PANTHER" id="PTHR43377">
    <property type="entry name" value="BILIVERDIN REDUCTASE A"/>
    <property type="match status" value="1"/>
</dbReference>
<evidence type="ECO:0000313" key="3">
    <source>
        <dbReference type="EMBL" id="MBJ7596318.1"/>
    </source>
</evidence>
<dbReference type="AlphaFoldDB" id="A0A934K660"/>
<dbReference type="InterPro" id="IPR055170">
    <property type="entry name" value="GFO_IDH_MocA-like_dom"/>
</dbReference>
<name>A0A934K660_9BACT</name>
<feature type="domain" description="Gfo/Idh/MocA-like oxidoreductase N-terminal" evidence="1">
    <location>
        <begin position="2"/>
        <end position="121"/>
    </location>
</feature>
<dbReference type="Proteomes" id="UP000606991">
    <property type="component" value="Unassembled WGS sequence"/>
</dbReference>
<dbReference type="PANTHER" id="PTHR43377:SF6">
    <property type="entry name" value="GFO_IDH_MOCA-LIKE OXIDOREDUCTASE N-TERMINAL DOMAIN-CONTAINING PROTEIN"/>
    <property type="match status" value="1"/>
</dbReference>
<evidence type="ECO:0000313" key="4">
    <source>
        <dbReference type="Proteomes" id="UP000606991"/>
    </source>
</evidence>
<accession>A0A934K660</accession>
<feature type="domain" description="GFO/IDH/MocA-like oxidoreductase" evidence="2">
    <location>
        <begin position="129"/>
        <end position="238"/>
    </location>
</feature>
<dbReference type="Pfam" id="PF01408">
    <property type="entry name" value="GFO_IDH_MocA"/>
    <property type="match status" value="1"/>
</dbReference>
<dbReference type="Pfam" id="PF22725">
    <property type="entry name" value="GFO_IDH_MocA_C3"/>
    <property type="match status" value="1"/>
</dbReference>
<dbReference type="Gene3D" id="3.30.360.10">
    <property type="entry name" value="Dihydrodipicolinate Reductase, domain 2"/>
    <property type="match status" value="1"/>
</dbReference>
<dbReference type="GO" id="GO:0000166">
    <property type="term" value="F:nucleotide binding"/>
    <property type="evidence" value="ECO:0007669"/>
    <property type="project" value="InterPro"/>
</dbReference>
<evidence type="ECO:0000259" key="2">
    <source>
        <dbReference type="Pfam" id="PF22725"/>
    </source>
</evidence>
<comment type="caution">
    <text evidence="3">The sequence shown here is derived from an EMBL/GenBank/DDBJ whole genome shotgun (WGS) entry which is preliminary data.</text>
</comment>
<dbReference type="InterPro" id="IPR036291">
    <property type="entry name" value="NAD(P)-bd_dom_sf"/>
</dbReference>
<proteinExistence type="predicted"/>
<protein>
    <submittedName>
        <fullName evidence="3">Gfo/Idh/MocA family oxidoreductase</fullName>
    </submittedName>
</protein>
<sequence length="342" mass="37347">MIGVGLVGTGYWGINLCRSLAQNRDVRLTWLCDQNPAALARASKFAPAAQTSSDLDRVLEDQSLDAVVLATPAATHAPLGLRALAANKHLLVEKPLAMTTRDAEGMCREAERRQLILMVGHTYLYNPAVRRIKEMLEAGELGDIRYASCQRLNLGIVRSDVDALWNLAPHDLSMLEYWLGHHVTGVAAVGHAYLQAGVADVAFAHLWYEGGASGHIHVSWLDPAKARRATVVGSKRMLIFDDMSADMRLMVFDKGIDAETSDQPMGGYNSFAEHRFLVRAGDAWMPRVDGTEPLALEVAAFVDSIKTGRRPLADGRHGAAIVKTLERISGAMMMTPPRAARE</sequence>
<dbReference type="RefSeq" id="WP_337314248.1">
    <property type="nucleotide sequence ID" value="NZ_JAEKNS010000156.1"/>
</dbReference>
<organism evidence="3 4">
    <name type="scientific">Candidatus Aeolococcus gillhamiae</name>
    <dbReference type="NCBI Taxonomy" id="3127015"/>
    <lineage>
        <taxon>Bacteria</taxon>
        <taxon>Bacillati</taxon>
        <taxon>Candidatus Dormiibacterota</taxon>
        <taxon>Candidatus Dormibacteria</taxon>
        <taxon>Candidatus Aeolococcales</taxon>
        <taxon>Candidatus Aeolococcaceae</taxon>
        <taxon>Candidatus Aeolococcus</taxon>
    </lineage>
</organism>
<dbReference type="EMBL" id="JAEKNS010000156">
    <property type="protein sequence ID" value="MBJ7596318.1"/>
    <property type="molecule type" value="Genomic_DNA"/>
</dbReference>
<dbReference type="Gene3D" id="3.40.50.720">
    <property type="entry name" value="NAD(P)-binding Rossmann-like Domain"/>
    <property type="match status" value="1"/>
</dbReference>
<dbReference type="SUPFAM" id="SSF51735">
    <property type="entry name" value="NAD(P)-binding Rossmann-fold domains"/>
    <property type="match status" value="1"/>
</dbReference>
<evidence type="ECO:0000259" key="1">
    <source>
        <dbReference type="Pfam" id="PF01408"/>
    </source>
</evidence>
<gene>
    <name evidence="3" type="ORF">JF886_15930</name>
</gene>
<reference evidence="3 4" key="1">
    <citation type="submission" date="2020-10" db="EMBL/GenBank/DDBJ databases">
        <title>Ca. Dormibacterota MAGs.</title>
        <authorList>
            <person name="Montgomery K."/>
        </authorList>
    </citation>
    <scope>NUCLEOTIDE SEQUENCE [LARGE SCALE GENOMIC DNA]</scope>
    <source>
        <strain evidence="3">SC8812_S17_18</strain>
    </source>
</reference>
<dbReference type="SUPFAM" id="SSF55347">
    <property type="entry name" value="Glyceraldehyde-3-phosphate dehydrogenase-like, C-terminal domain"/>
    <property type="match status" value="1"/>
</dbReference>
<dbReference type="InterPro" id="IPR051450">
    <property type="entry name" value="Gfo/Idh/MocA_Oxidoreductases"/>
</dbReference>
<dbReference type="InterPro" id="IPR000683">
    <property type="entry name" value="Gfo/Idh/MocA-like_OxRdtase_N"/>
</dbReference>